<keyword evidence="2" id="KW-1185">Reference proteome</keyword>
<evidence type="ECO:0000313" key="2">
    <source>
        <dbReference type="Proteomes" id="UP000295674"/>
    </source>
</evidence>
<reference evidence="1 2" key="1">
    <citation type="submission" date="2019-03" db="EMBL/GenBank/DDBJ databases">
        <title>Draft genome sequences of novel Actinobacteria.</title>
        <authorList>
            <person name="Sahin N."/>
            <person name="Ay H."/>
            <person name="Saygin H."/>
        </authorList>
    </citation>
    <scope>NUCLEOTIDE SEQUENCE [LARGE SCALE GENOMIC DNA]</scope>
    <source>
        <strain evidence="1 2">16K309</strain>
    </source>
</reference>
<dbReference type="EMBL" id="SMKS01000113">
    <property type="protein sequence ID" value="TDC98937.1"/>
    <property type="molecule type" value="Genomic_DNA"/>
</dbReference>
<evidence type="ECO:0000313" key="1">
    <source>
        <dbReference type="EMBL" id="TDC98937.1"/>
    </source>
</evidence>
<gene>
    <name evidence="1" type="ORF">E1181_30335</name>
</gene>
<comment type="caution">
    <text evidence="1">The sequence shown here is derived from an EMBL/GenBank/DDBJ whole genome shotgun (WGS) entry which is preliminary data.</text>
</comment>
<dbReference type="RefSeq" id="WP_132679838.1">
    <property type="nucleotide sequence ID" value="NZ_SMKS01000113.1"/>
</dbReference>
<protein>
    <submittedName>
        <fullName evidence="1">Uncharacterized protein</fullName>
    </submittedName>
</protein>
<sequence length="90" mass="9777">MTDVDRAVWWCTRRLGLGFQEWPAEMTGPRTNFLYDIMEANQGGGRLLVHPETGLCLGLTPATVPGVVAGLPAAALDRLRRGDFATYGNS</sequence>
<proteinExistence type="predicted"/>
<dbReference type="AlphaFoldDB" id="A0A4R4V1N4"/>
<dbReference type="Proteomes" id="UP000295674">
    <property type="component" value="Unassembled WGS sequence"/>
</dbReference>
<organism evidence="1 2">
    <name type="scientific">Saccharopolyspora terrae</name>
    <dbReference type="NCBI Taxonomy" id="2530384"/>
    <lineage>
        <taxon>Bacteria</taxon>
        <taxon>Bacillati</taxon>
        <taxon>Actinomycetota</taxon>
        <taxon>Actinomycetes</taxon>
        <taxon>Pseudonocardiales</taxon>
        <taxon>Pseudonocardiaceae</taxon>
        <taxon>Saccharopolyspora</taxon>
    </lineage>
</organism>
<name>A0A4R4V1N4_9PSEU</name>
<accession>A0A4R4V1N4</accession>